<dbReference type="AlphaFoldDB" id="A0A9Q0AJC5"/>
<feature type="domain" description="N-acetyltransferase" evidence="1">
    <location>
        <begin position="29"/>
        <end position="200"/>
    </location>
</feature>
<dbReference type="PANTHER" id="PTHR43441:SF2">
    <property type="entry name" value="FAMILY ACETYLTRANSFERASE, PUTATIVE (AFU_ORTHOLOGUE AFUA_7G00850)-RELATED"/>
    <property type="match status" value="1"/>
</dbReference>
<dbReference type="PANTHER" id="PTHR43441">
    <property type="entry name" value="RIBOSOMAL-PROTEIN-SERINE ACETYLTRANSFERASE"/>
    <property type="match status" value="1"/>
</dbReference>
<sequence length="243" mass="27043">MFDGVPLGEYVDASPARQPEPVTLEGSYVTLVPLVPSHAPALYEQLCVNSPEATWAYMSAGPFTDLGSFTTHISNFSTSRDPLFFTVLPRQDIVSAKGGGAVLVRAGTPAGYVSLMRIDARSRAVEVGHITLGAALQRTRPATEALFLVLRHCLAGLGFRRVEWKCDALNARSRRAAARYGFVPEGVFRRHMIVRGRNRDTAWFSIVDGEEWEARREAFEKWLDPGNFDERGQQKKKLEDFRG</sequence>
<keyword evidence="3" id="KW-1185">Reference proteome</keyword>
<evidence type="ECO:0000313" key="3">
    <source>
        <dbReference type="Proteomes" id="UP000829685"/>
    </source>
</evidence>
<dbReference type="GO" id="GO:0008999">
    <property type="term" value="F:protein-N-terminal-alanine acetyltransferase activity"/>
    <property type="evidence" value="ECO:0007669"/>
    <property type="project" value="TreeGrafter"/>
</dbReference>
<dbReference type="InterPro" id="IPR051908">
    <property type="entry name" value="Ribosomal_N-acetyltransferase"/>
</dbReference>
<dbReference type="Pfam" id="PF13302">
    <property type="entry name" value="Acetyltransf_3"/>
    <property type="match status" value="1"/>
</dbReference>
<evidence type="ECO:0000259" key="1">
    <source>
        <dbReference type="PROSITE" id="PS51186"/>
    </source>
</evidence>
<proteinExistence type="predicted"/>
<evidence type="ECO:0000313" key="2">
    <source>
        <dbReference type="EMBL" id="KAI1861875.1"/>
    </source>
</evidence>
<gene>
    <name evidence="2" type="ORF">JX265_009378</name>
</gene>
<dbReference type="FunFam" id="3.40.630.30:FF:000047">
    <property type="entry name" value="Acetyltransferase, GNAT family"/>
    <property type="match status" value="1"/>
</dbReference>
<dbReference type="GO" id="GO:1990189">
    <property type="term" value="F:protein N-terminal-serine acetyltransferase activity"/>
    <property type="evidence" value="ECO:0007669"/>
    <property type="project" value="TreeGrafter"/>
</dbReference>
<accession>A0A9Q0AJC5</accession>
<dbReference type="EMBL" id="JAFIMR010000028">
    <property type="protein sequence ID" value="KAI1861875.1"/>
    <property type="molecule type" value="Genomic_DNA"/>
</dbReference>
<dbReference type="Proteomes" id="UP000829685">
    <property type="component" value="Unassembled WGS sequence"/>
</dbReference>
<protein>
    <recommendedName>
        <fullName evidence="1">N-acetyltransferase domain-containing protein</fullName>
    </recommendedName>
</protein>
<dbReference type="SUPFAM" id="SSF55729">
    <property type="entry name" value="Acyl-CoA N-acyltransferases (Nat)"/>
    <property type="match status" value="1"/>
</dbReference>
<reference evidence="2" key="1">
    <citation type="submission" date="2021-03" db="EMBL/GenBank/DDBJ databases">
        <title>Revisited historic fungal species revealed as producer of novel bioactive compounds through whole genome sequencing and comparative genomics.</title>
        <authorList>
            <person name="Vignolle G.A."/>
            <person name="Hochenegger N."/>
            <person name="Mach R.L."/>
            <person name="Mach-Aigner A.R."/>
            <person name="Javad Rahimi M."/>
            <person name="Salim K.A."/>
            <person name="Chan C.M."/>
            <person name="Lim L.B.L."/>
            <person name="Cai F."/>
            <person name="Druzhinina I.S."/>
            <person name="U'Ren J.M."/>
            <person name="Derntl C."/>
        </authorList>
    </citation>
    <scope>NUCLEOTIDE SEQUENCE</scope>
    <source>
        <strain evidence="2">TUCIM 5799</strain>
    </source>
</reference>
<dbReference type="Gene3D" id="3.40.630.30">
    <property type="match status" value="1"/>
</dbReference>
<dbReference type="InterPro" id="IPR000182">
    <property type="entry name" value="GNAT_dom"/>
</dbReference>
<organism evidence="2 3">
    <name type="scientific">Neoarthrinium moseri</name>
    <dbReference type="NCBI Taxonomy" id="1658444"/>
    <lineage>
        <taxon>Eukaryota</taxon>
        <taxon>Fungi</taxon>
        <taxon>Dikarya</taxon>
        <taxon>Ascomycota</taxon>
        <taxon>Pezizomycotina</taxon>
        <taxon>Sordariomycetes</taxon>
        <taxon>Xylariomycetidae</taxon>
        <taxon>Amphisphaeriales</taxon>
        <taxon>Apiosporaceae</taxon>
        <taxon>Neoarthrinium</taxon>
    </lineage>
</organism>
<dbReference type="PROSITE" id="PS51186">
    <property type="entry name" value="GNAT"/>
    <property type="match status" value="1"/>
</dbReference>
<dbReference type="OrthoDB" id="41238at2759"/>
<comment type="caution">
    <text evidence="2">The sequence shown here is derived from an EMBL/GenBank/DDBJ whole genome shotgun (WGS) entry which is preliminary data.</text>
</comment>
<name>A0A9Q0AJC5_9PEZI</name>
<dbReference type="InterPro" id="IPR016181">
    <property type="entry name" value="Acyl_CoA_acyltransferase"/>
</dbReference>